<feature type="transmembrane region" description="Helical" evidence="10">
    <location>
        <begin position="88"/>
        <end position="111"/>
    </location>
</feature>
<dbReference type="Gene3D" id="3.40.50.12370">
    <property type="match status" value="1"/>
</dbReference>
<dbReference type="Pfam" id="PF23256">
    <property type="entry name" value="CHX17_2nd"/>
    <property type="match status" value="1"/>
</dbReference>
<feature type="transmembrane region" description="Helical" evidence="10">
    <location>
        <begin position="123"/>
        <end position="146"/>
    </location>
</feature>
<dbReference type="EMBL" id="JAKOGI010000478">
    <property type="protein sequence ID" value="KAJ8434442.1"/>
    <property type="molecule type" value="Genomic_DNA"/>
</dbReference>
<evidence type="ECO:0000259" key="11">
    <source>
        <dbReference type="Pfam" id="PF00999"/>
    </source>
</evidence>
<dbReference type="InterPro" id="IPR057291">
    <property type="entry name" value="CHX17_2nd"/>
</dbReference>
<evidence type="ECO:0000256" key="3">
    <source>
        <dbReference type="ARBA" id="ARBA00022538"/>
    </source>
</evidence>
<evidence type="ECO:0000256" key="2">
    <source>
        <dbReference type="ARBA" id="ARBA00022448"/>
    </source>
</evidence>
<evidence type="ECO:0000259" key="12">
    <source>
        <dbReference type="Pfam" id="PF23256"/>
    </source>
</evidence>
<dbReference type="GO" id="GO:1902600">
    <property type="term" value="P:proton transmembrane transport"/>
    <property type="evidence" value="ECO:0007669"/>
    <property type="project" value="InterPro"/>
</dbReference>
<feature type="domain" description="Cation/H+ exchanger transmembrane" evidence="11">
    <location>
        <begin position="40"/>
        <end position="440"/>
    </location>
</feature>
<feature type="domain" description="Cation/H(+) antiporter C-terminal" evidence="13">
    <location>
        <begin position="640"/>
        <end position="780"/>
    </location>
</feature>
<dbReference type="AlphaFoldDB" id="A0A9Q1QA01"/>
<dbReference type="InterPro" id="IPR050794">
    <property type="entry name" value="CPA2_transporter"/>
</dbReference>
<dbReference type="Pfam" id="PF23259">
    <property type="entry name" value="CHX17_C"/>
    <property type="match status" value="1"/>
</dbReference>
<keyword evidence="4 10" id="KW-0812">Transmembrane</keyword>
<dbReference type="GO" id="GO:0012505">
    <property type="term" value="C:endomembrane system"/>
    <property type="evidence" value="ECO:0007669"/>
    <property type="project" value="TreeGrafter"/>
</dbReference>
<gene>
    <name evidence="14" type="ORF">Cgig2_025412</name>
</gene>
<dbReference type="GO" id="GO:0016020">
    <property type="term" value="C:membrane"/>
    <property type="evidence" value="ECO:0007669"/>
    <property type="project" value="UniProtKB-SubCell"/>
</dbReference>
<evidence type="ECO:0000256" key="6">
    <source>
        <dbReference type="ARBA" id="ARBA00022989"/>
    </source>
</evidence>
<keyword evidence="7" id="KW-0406">Ion transport</keyword>
<evidence type="ECO:0008006" key="16">
    <source>
        <dbReference type="Google" id="ProtNLM"/>
    </source>
</evidence>
<keyword evidence="8 10" id="KW-0472">Membrane</keyword>
<comment type="subcellular location">
    <subcellularLocation>
        <location evidence="1">Membrane</location>
        <topology evidence="1">Multi-pass membrane protein</topology>
    </subcellularLocation>
</comment>
<keyword evidence="6 10" id="KW-1133">Transmembrane helix</keyword>
<keyword evidence="3" id="KW-0633">Potassium transport</keyword>
<evidence type="ECO:0000256" key="8">
    <source>
        <dbReference type="ARBA" id="ARBA00023136"/>
    </source>
</evidence>
<accession>A0A9Q1QA01</accession>
<evidence type="ECO:0000256" key="1">
    <source>
        <dbReference type="ARBA" id="ARBA00004141"/>
    </source>
</evidence>
<evidence type="ECO:0000256" key="9">
    <source>
        <dbReference type="ARBA" id="ARBA00038341"/>
    </source>
</evidence>
<dbReference type="InterPro" id="IPR057290">
    <property type="entry name" value="CHX17_C"/>
</dbReference>
<dbReference type="PANTHER" id="PTHR32468">
    <property type="entry name" value="CATION/H + ANTIPORTER"/>
    <property type="match status" value="1"/>
</dbReference>
<dbReference type="Proteomes" id="UP001153076">
    <property type="component" value="Unassembled WGS sequence"/>
</dbReference>
<evidence type="ECO:0000313" key="14">
    <source>
        <dbReference type="EMBL" id="KAJ8434442.1"/>
    </source>
</evidence>
<dbReference type="Gene3D" id="1.20.1530.20">
    <property type="match status" value="1"/>
</dbReference>
<feature type="transmembrane region" description="Helical" evidence="10">
    <location>
        <begin position="158"/>
        <end position="179"/>
    </location>
</feature>
<dbReference type="Pfam" id="PF00999">
    <property type="entry name" value="Na_H_Exchanger"/>
    <property type="match status" value="1"/>
</dbReference>
<feature type="transmembrane region" description="Helical" evidence="10">
    <location>
        <begin position="421"/>
        <end position="443"/>
    </location>
</feature>
<dbReference type="GO" id="GO:0006885">
    <property type="term" value="P:regulation of pH"/>
    <property type="evidence" value="ECO:0007669"/>
    <property type="project" value="TreeGrafter"/>
</dbReference>
<evidence type="ECO:0000256" key="5">
    <source>
        <dbReference type="ARBA" id="ARBA00022958"/>
    </source>
</evidence>
<evidence type="ECO:0000256" key="4">
    <source>
        <dbReference type="ARBA" id="ARBA00022692"/>
    </source>
</evidence>
<feature type="transmembrane region" description="Helical" evidence="10">
    <location>
        <begin position="191"/>
        <end position="214"/>
    </location>
</feature>
<feature type="domain" description="Cation/H(+) antiporter central" evidence="12">
    <location>
        <begin position="526"/>
        <end position="621"/>
    </location>
</feature>
<dbReference type="OrthoDB" id="2687058at2759"/>
<evidence type="ECO:0000313" key="15">
    <source>
        <dbReference type="Proteomes" id="UP001153076"/>
    </source>
</evidence>
<protein>
    <recommendedName>
        <fullName evidence="16">Cation/H+ exchanger domain-containing protein</fullName>
    </recommendedName>
</protein>
<keyword evidence="5" id="KW-0630">Potassium</keyword>
<keyword evidence="15" id="KW-1185">Reference proteome</keyword>
<organism evidence="14 15">
    <name type="scientific">Carnegiea gigantea</name>
    <dbReference type="NCBI Taxonomy" id="171969"/>
    <lineage>
        <taxon>Eukaryota</taxon>
        <taxon>Viridiplantae</taxon>
        <taxon>Streptophyta</taxon>
        <taxon>Embryophyta</taxon>
        <taxon>Tracheophyta</taxon>
        <taxon>Spermatophyta</taxon>
        <taxon>Magnoliopsida</taxon>
        <taxon>eudicotyledons</taxon>
        <taxon>Gunneridae</taxon>
        <taxon>Pentapetalae</taxon>
        <taxon>Caryophyllales</taxon>
        <taxon>Cactineae</taxon>
        <taxon>Cactaceae</taxon>
        <taxon>Cactoideae</taxon>
        <taxon>Echinocereeae</taxon>
        <taxon>Carnegiea</taxon>
    </lineage>
</organism>
<dbReference type="InterPro" id="IPR038770">
    <property type="entry name" value="Na+/solute_symporter_sf"/>
</dbReference>
<dbReference type="GO" id="GO:0006813">
    <property type="term" value="P:potassium ion transport"/>
    <property type="evidence" value="ECO:0007669"/>
    <property type="project" value="UniProtKB-KW"/>
</dbReference>
<feature type="transmembrane region" description="Helical" evidence="10">
    <location>
        <begin position="352"/>
        <end position="371"/>
    </location>
</feature>
<dbReference type="InterPro" id="IPR006153">
    <property type="entry name" value="Cation/H_exchanger_TM"/>
</dbReference>
<name>A0A9Q1QA01_9CARY</name>
<dbReference type="PANTHER" id="PTHR32468:SF35">
    <property type="entry name" value="CATION_H+ EXCHANGER DOMAIN-CONTAINING PROTEIN"/>
    <property type="match status" value="1"/>
</dbReference>
<feature type="transmembrane region" description="Helical" evidence="10">
    <location>
        <begin position="220"/>
        <end position="242"/>
    </location>
</feature>
<proteinExistence type="inferred from homology"/>
<comment type="caution">
    <text evidence="14">The sequence shown here is derived from an EMBL/GenBank/DDBJ whole genome shotgun (WGS) entry which is preliminary data.</text>
</comment>
<comment type="similarity">
    <text evidence="9">Belongs to the monovalent cation:proton antiporter 2 (CPA2) transporter (TC 2.A.37) family. CHX (TC 2.A.37.4) subfamily.</text>
</comment>
<evidence type="ECO:0000256" key="10">
    <source>
        <dbReference type="SAM" id="Phobius"/>
    </source>
</evidence>
<evidence type="ECO:0000256" key="7">
    <source>
        <dbReference type="ARBA" id="ARBA00023065"/>
    </source>
</evidence>
<reference evidence="14" key="1">
    <citation type="submission" date="2022-04" db="EMBL/GenBank/DDBJ databases">
        <title>Carnegiea gigantea Genome sequencing and assembly v2.</title>
        <authorList>
            <person name="Copetti D."/>
            <person name="Sanderson M.J."/>
            <person name="Burquez A."/>
            <person name="Wojciechowski M.F."/>
        </authorList>
    </citation>
    <scope>NUCLEOTIDE SEQUENCE</scope>
    <source>
        <strain evidence="14">SGP5-SGP5p</strain>
        <tissue evidence="14">Aerial part</tissue>
    </source>
</reference>
<keyword evidence="2" id="KW-0813">Transport</keyword>
<dbReference type="GO" id="GO:0015297">
    <property type="term" value="F:antiporter activity"/>
    <property type="evidence" value="ECO:0007669"/>
    <property type="project" value="InterPro"/>
</dbReference>
<sequence length="830" mass="91078">MKNETTLCSETTKISSDGIWHENPLMASVPLLLLQLTLISLTSRAVDFALKPLGQSRIVSQILGGMVLGPSALGQAPKIAHSLFPERGTLILELLATFGIVLFLFSIGIKMDSTQLFKPERTAFAISISLYVFTMILPMFMCFYVMGNVHLERSLRRSLPIIVATQSLVAFPSIACLLAELKIFNTNVGRLAVATSMFYDLLTITTCTLGFSFIGAQEKGALVGIATLLSAIGLALSIALVIRPLMLRFLLSRKVAKISATSSALGGAYVNDNKLYCMFVLLFLSTLASELAGQHYFLGPMILGLSVPGGSSVGGAIVSKLDTFVSGLLYPTFLTICGLKTNIFKIGFQESWTTAVIVAFGVITKFAAVTVPAIHMNVPIREAIALGLVLNARGINELILYNLVSSDKNLGQLQKLSDQEFTLLVISIAIVTAIITPLVKFFYDPSRRYIPKRRMTIQHHKKDTELGIAVCIYHQDEIPTLINLLEASSASTQGPIYVIVVILVEVVGNSAPMLLDCRPQKALDVSNSRYNHVSAAFQQYEKQNEGNVSVQVFANMSRFDAMHDDVCRVAIDKRASLLIVPFHKQWAIDGRIGSVNRSIQAMNRKIIEWAPCSIGILIDRGPINNSLASILSSSRSVYRIVVLFIGGPDDMESLAYGSRMARQEQVLVTIIRFILLGHNNTRERKHETEIIEEYKKANVGNERFVYHEELVKDGVDFAETIRGIGSKQYDLILVGRNHHHSPLLFGLHAWSECPELGVIGDLLASPDAETASSVLVIQQQKIVGKVNTALALLQNDRDMLIHNDEPSVERLSGRLSTSTMAISTDRGSRR</sequence>
<evidence type="ECO:0000259" key="13">
    <source>
        <dbReference type="Pfam" id="PF23259"/>
    </source>
</evidence>